<evidence type="ECO:0000313" key="4">
    <source>
        <dbReference type="Proteomes" id="UP001163046"/>
    </source>
</evidence>
<sequence>MAQKVEHIKKEKGRDYYQKLLLQVERRKSISANHLSVTENQIKCDLLRTMPNNERFRSVDSDGVKKLSRILHAFCVHRPDINYLQGMNFIVAMCLLFMEEEDAFWSFVAVSEVYLKNYFDKSLSGVLADQSVLNELLSESLPALHAHLKYYGVDICTVTFNWFITIFIDAVPFETSMRIWDCFVFEGREALFRIAVGLLKVQQPALLQLCCPLEIMQYMKRAARVTYDKDQIFKASYDELKVFPTIAILDEKQAKHLASDKTRQDENSITRDERMRSRVSSFTVEIPSQEKLEKPDQHEILECALATSRDLSSPVCLFCGSRFTAKVYLLDINKKEMRALDVDLKSRVLCTDMLEDGTILVGTVSWYMHAFLLELSSEVWCIQLNDSVIDIAHLPDGKVFAALADGSIAVLQNASGQEAPSEGSHIRVGGAPVTCITLVNENVWCGCGNNVVILDGSFLVELGSLVVSNSRRHQVSKLTHGKHGVWCTVRGSSCVLLLDHLTFDILLKVDDVTSLDISSDSRVIAFSESRVTTVMAVGEELWVGLGNGQVLIFDVTRNDAYEDELTWCLTKIKVTKSQ</sequence>
<accession>A0A9W9YFS1</accession>
<gene>
    <name evidence="3" type="ORF">OS493_005910</name>
</gene>
<dbReference type="Pfam" id="PF23748">
    <property type="entry name" value="Beta-prop_LRRK2"/>
    <property type="match status" value="1"/>
</dbReference>
<dbReference type="FunFam" id="1.10.8.270:FF:000026">
    <property type="entry name" value="TBC (Tre-2/Bub2/Cdc16) domain family"/>
    <property type="match status" value="1"/>
</dbReference>
<keyword evidence="4" id="KW-1185">Reference proteome</keyword>
<dbReference type="InterPro" id="IPR035969">
    <property type="entry name" value="Rab-GAP_TBC_sf"/>
</dbReference>
<dbReference type="SMART" id="SM00164">
    <property type="entry name" value="TBC"/>
    <property type="match status" value="1"/>
</dbReference>
<evidence type="ECO:0000259" key="2">
    <source>
        <dbReference type="PROSITE" id="PS50086"/>
    </source>
</evidence>
<dbReference type="EMBL" id="MU827779">
    <property type="protein sequence ID" value="KAJ7339511.1"/>
    <property type="molecule type" value="Genomic_DNA"/>
</dbReference>
<dbReference type="PANTHER" id="PTHR47219">
    <property type="entry name" value="RAB GTPASE-ACTIVATING PROTEIN 1-LIKE"/>
    <property type="match status" value="1"/>
</dbReference>
<evidence type="ECO:0000256" key="1">
    <source>
        <dbReference type="ARBA" id="ARBA00004300"/>
    </source>
</evidence>
<dbReference type="AlphaFoldDB" id="A0A9W9YFS1"/>
<dbReference type="InterPro" id="IPR050302">
    <property type="entry name" value="Rab_GAP_TBC_domain"/>
</dbReference>
<dbReference type="SUPFAM" id="SSF50978">
    <property type="entry name" value="WD40 repeat-like"/>
    <property type="match status" value="1"/>
</dbReference>
<dbReference type="PROSITE" id="PS50086">
    <property type="entry name" value="TBC_RABGAP"/>
    <property type="match status" value="1"/>
</dbReference>
<proteinExistence type="predicted"/>
<dbReference type="Gene3D" id="2.130.10.10">
    <property type="entry name" value="YVTN repeat-like/Quinoprotein amine dehydrogenase"/>
    <property type="match status" value="1"/>
</dbReference>
<name>A0A9W9YFS1_9CNID</name>
<dbReference type="GO" id="GO:0005096">
    <property type="term" value="F:GTPase activator activity"/>
    <property type="evidence" value="ECO:0007669"/>
    <property type="project" value="TreeGrafter"/>
</dbReference>
<dbReference type="SUPFAM" id="SSF47923">
    <property type="entry name" value="Ypt/Rab-GAP domain of gyp1p"/>
    <property type="match status" value="2"/>
</dbReference>
<dbReference type="OrthoDB" id="44736at2759"/>
<dbReference type="GO" id="GO:0005813">
    <property type="term" value="C:centrosome"/>
    <property type="evidence" value="ECO:0007669"/>
    <property type="project" value="UniProtKB-SubCell"/>
</dbReference>
<comment type="subcellular location">
    <subcellularLocation>
        <location evidence="1">Cytoplasm</location>
        <location evidence="1">Cytoskeleton</location>
        <location evidence="1">Microtubule organizing center</location>
        <location evidence="1">Centrosome</location>
    </subcellularLocation>
</comment>
<dbReference type="InterPro" id="IPR036322">
    <property type="entry name" value="WD40_repeat_dom_sf"/>
</dbReference>
<dbReference type="GO" id="GO:0031267">
    <property type="term" value="F:small GTPase binding"/>
    <property type="evidence" value="ECO:0007669"/>
    <property type="project" value="TreeGrafter"/>
</dbReference>
<dbReference type="Pfam" id="PF00566">
    <property type="entry name" value="RabGAP-TBC"/>
    <property type="match status" value="1"/>
</dbReference>
<dbReference type="Gene3D" id="1.10.472.80">
    <property type="entry name" value="Ypt/Rab-GAP domain of gyp1p, domain 3"/>
    <property type="match status" value="1"/>
</dbReference>
<dbReference type="InterPro" id="IPR056602">
    <property type="entry name" value="Beta-prop_LRRK2"/>
</dbReference>
<dbReference type="Proteomes" id="UP001163046">
    <property type="component" value="Unassembled WGS sequence"/>
</dbReference>
<evidence type="ECO:0000313" key="3">
    <source>
        <dbReference type="EMBL" id="KAJ7339511.1"/>
    </source>
</evidence>
<dbReference type="Gene3D" id="1.10.8.270">
    <property type="entry name" value="putative rabgap domain of human tbc1 domain family member 14 like domains"/>
    <property type="match status" value="1"/>
</dbReference>
<feature type="domain" description="Rab-GAP TBC" evidence="2">
    <location>
        <begin position="1"/>
        <end position="187"/>
    </location>
</feature>
<dbReference type="InterPro" id="IPR015943">
    <property type="entry name" value="WD40/YVTN_repeat-like_dom_sf"/>
</dbReference>
<comment type="caution">
    <text evidence="3">The sequence shown here is derived from an EMBL/GenBank/DDBJ whole genome shotgun (WGS) entry which is preliminary data.</text>
</comment>
<dbReference type="InterPro" id="IPR000195">
    <property type="entry name" value="Rab-GAP-TBC_dom"/>
</dbReference>
<protein>
    <recommendedName>
        <fullName evidence="2">Rab-GAP TBC domain-containing protein</fullName>
    </recommendedName>
</protein>
<organism evidence="3 4">
    <name type="scientific">Desmophyllum pertusum</name>
    <dbReference type="NCBI Taxonomy" id="174260"/>
    <lineage>
        <taxon>Eukaryota</taxon>
        <taxon>Metazoa</taxon>
        <taxon>Cnidaria</taxon>
        <taxon>Anthozoa</taxon>
        <taxon>Hexacorallia</taxon>
        <taxon>Scleractinia</taxon>
        <taxon>Caryophylliina</taxon>
        <taxon>Caryophylliidae</taxon>
        <taxon>Desmophyllum</taxon>
    </lineage>
</organism>
<reference evidence="3" key="1">
    <citation type="submission" date="2023-01" db="EMBL/GenBank/DDBJ databases">
        <title>Genome assembly of the deep-sea coral Lophelia pertusa.</title>
        <authorList>
            <person name="Herrera S."/>
            <person name="Cordes E."/>
        </authorList>
    </citation>
    <scope>NUCLEOTIDE SEQUENCE</scope>
    <source>
        <strain evidence="3">USNM1676648</strain>
        <tissue evidence="3">Polyp</tissue>
    </source>
</reference>
<dbReference type="PANTHER" id="PTHR47219:SF20">
    <property type="entry name" value="TBC1 DOMAIN FAMILY MEMBER 2B"/>
    <property type="match status" value="1"/>
</dbReference>